<feature type="region of interest" description="Disordered" evidence="1">
    <location>
        <begin position="196"/>
        <end position="239"/>
    </location>
</feature>
<evidence type="ECO:0000256" key="1">
    <source>
        <dbReference type="SAM" id="MobiDB-lite"/>
    </source>
</evidence>
<protein>
    <recommendedName>
        <fullName evidence="5">Mid2 domain-containing protein</fullName>
    </recommendedName>
</protein>
<keyword evidence="2" id="KW-0472">Membrane</keyword>
<reference evidence="3 4" key="1">
    <citation type="submission" date="2019-04" db="EMBL/GenBank/DDBJ databases">
        <title>Comparative genomics and transcriptomics to analyze fruiting body development in filamentous ascomycetes.</title>
        <authorList>
            <consortium name="DOE Joint Genome Institute"/>
            <person name="Lutkenhaus R."/>
            <person name="Traeger S."/>
            <person name="Breuer J."/>
            <person name="Kuo A."/>
            <person name="Lipzen A."/>
            <person name="Pangilinan J."/>
            <person name="Dilworth D."/>
            <person name="Sandor L."/>
            <person name="Poggeler S."/>
            <person name="Barry K."/>
            <person name="Grigoriev I.V."/>
            <person name="Nowrousian M."/>
        </authorList>
    </citation>
    <scope>NUCLEOTIDE SEQUENCE [LARGE SCALE GENOMIC DNA]</scope>
    <source>
        <strain evidence="3 4">CBS 389.68</strain>
    </source>
</reference>
<dbReference type="PANTHER" id="PTHR16861:SF4">
    <property type="entry name" value="SH3 DOMAIN PROTEIN (AFU_ORTHOLOGUE AFUA_1G13610)"/>
    <property type="match status" value="1"/>
</dbReference>
<keyword evidence="2" id="KW-0812">Transmembrane</keyword>
<evidence type="ECO:0000313" key="4">
    <source>
        <dbReference type="Proteomes" id="UP000298138"/>
    </source>
</evidence>
<sequence>MSADYLLLRLIAIFIIGATTLPFVVADTIDFEFWIRNSNAVCSFNGLGSKSQQCAARDNEGAVWGACGLNTATNQVYCCGAKNNICHREGDECEAGNENQISCSYRSSKKWCCQKDHEACEPSGDRFYGEALCVPAKGTNPYYNHDPKVPGSMWTPTYTFPVSIPGASYTPESVTPASKTSTNAKVTAAAAAAASKSRASSAESSDSDAGATPSPPPPTAPAEPVSDTQKETEDDGNATPLGAIVGGAVGGVVGLILIGVLAWVFMLRRHARDEMDDDCAELQNTAIAAPDDRKFRFPQSPAPAPAVKYDTRHEGYADVEQVWEAPAPNADGSYGWVVEKPS</sequence>
<dbReference type="AlphaFoldDB" id="A0A4S2MPH2"/>
<feature type="transmembrane region" description="Helical" evidence="2">
    <location>
        <begin position="241"/>
        <end position="265"/>
    </location>
</feature>
<evidence type="ECO:0000313" key="3">
    <source>
        <dbReference type="EMBL" id="TGZ79013.1"/>
    </source>
</evidence>
<evidence type="ECO:0008006" key="5">
    <source>
        <dbReference type="Google" id="ProtNLM"/>
    </source>
</evidence>
<keyword evidence="4" id="KW-1185">Reference proteome</keyword>
<dbReference type="PANTHER" id="PTHR16861">
    <property type="entry name" value="GLYCOPROTEIN 38"/>
    <property type="match status" value="1"/>
</dbReference>
<evidence type="ECO:0000256" key="2">
    <source>
        <dbReference type="SAM" id="Phobius"/>
    </source>
</evidence>
<dbReference type="Proteomes" id="UP000298138">
    <property type="component" value="Unassembled WGS sequence"/>
</dbReference>
<organism evidence="3 4">
    <name type="scientific">Ascodesmis nigricans</name>
    <dbReference type="NCBI Taxonomy" id="341454"/>
    <lineage>
        <taxon>Eukaryota</taxon>
        <taxon>Fungi</taxon>
        <taxon>Dikarya</taxon>
        <taxon>Ascomycota</taxon>
        <taxon>Pezizomycotina</taxon>
        <taxon>Pezizomycetes</taxon>
        <taxon>Pezizales</taxon>
        <taxon>Ascodesmidaceae</taxon>
        <taxon>Ascodesmis</taxon>
    </lineage>
</organism>
<dbReference type="InParanoid" id="A0A4S2MPH2"/>
<dbReference type="EMBL" id="ML220135">
    <property type="protein sequence ID" value="TGZ79013.1"/>
    <property type="molecule type" value="Genomic_DNA"/>
</dbReference>
<feature type="compositionally biased region" description="Low complexity" evidence="1">
    <location>
        <begin position="196"/>
        <end position="212"/>
    </location>
</feature>
<proteinExistence type="predicted"/>
<gene>
    <name evidence="3" type="ORF">EX30DRAFT_397364</name>
</gene>
<name>A0A4S2MPH2_9PEZI</name>
<keyword evidence="2" id="KW-1133">Transmembrane helix</keyword>
<accession>A0A4S2MPH2</accession>